<proteinExistence type="predicted"/>
<gene>
    <name evidence="1" type="ORF">HB13667_07625</name>
</gene>
<sequence>MSMELLSLSIKGTSPLMMHSDKLANPLHPATKAHKELTAKRKKTDDDHLAIARSEFIAGAYFDSSSGFFIPGANFDATFLAGAKLQKLGTHWKRGALVMTDKAELEFAGPSSPESLWEDQRFVDCRGVKVGQAKIMRYRPIFLDWACQLEVAINTDVLDLQEVKKAIEDAGKLIGVCEYRPRFGRFEVAYV</sequence>
<dbReference type="RefSeq" id="WP_054572394.1">
    <property type="nucleotide sequence ID" value="NZ_LKKS01000043.1"/>
</dbReference>
<accession>A0A0P7CI16</accession>
<protein>
    <submittedName>
        <fullName evidence="1">Uncharacterized protein</fullName>
    </submittedName>
</protein>
<dbReference type="AlphaFoldDB" id="A0A0P7CI16"/>
<dbReference type="EMBL" id="LKKS01000043">
    <property type="protein sequence ID" value="KPM67246.1"/>
    <property type="molecule type" value="Genomic_DNA"/>
</dbReference>
<dbReference type="Proteomes" id="UP000050437">
    <property type="component" value="Unassembled WGS sequence"/>
</dbReference>
<evidence type="ECO:0000313" key="1">
    <source>
        <dbReference type="EMBL" id="KPM67246.1"/>
    </source>
</evidence>
<reference evidence="1 2" key="1">
    <citation type="submission" date="2015-10" db="EMBL/GenBank/DDBJ databases">
        <title>Pseudomonas putida clinical strains.</title>
        <authorList>
            <person name="Molina L."/>
            <person name="Udaondo Z."/>
        </authorList>
    </citation>
    <scope>NUCLEOTIDE SEQUENCE [LARGE SCALE GENOMIC DNA]</scope>
    <source>
        <strain evidence="1 2">HB13667</strain>
    </source>
</reference>
<comment type="caution">
    <text evidence="1">The sequence shown here is derived from an EMBL/GenBank/DDBJ whole genome shotgun (WGS) entry which is preliminary data.</text>
</comment>
<name>A0A0P7CI16_PSEPU</name>
<organism evidence="1 2">
    <name type="scientific">Pseudomonas putida</name>
    <name type="common">Arthrobacter siderocapsulatus</name>
    <dbReference type="NCBI Taxonomy" id="303"/>
    <lineage>
        <taxon>Bacteria</taxon>
        <taxon>Pseudomonadati</taxon>
        <taxon>Pseudomonadota</taxon>
        <taxon>Gammaproteobacteria</taxon>
        <taxon>Pseudomonadales</taxon>
        <taxon>Pseudomonadaceae</taxon>
        <taxon>Pseudomonas</taxon>
    </lineage>
</organism>
<evidence type="ECO:0000313" key="2">
    <source>
        <dbReference type="Proteomes" id="UP000050437"/>
    </source>
</evidence>